<dbReference type="PANTHER" id="PTHR40029">
    <property type="match status" value="1"/>
</dbReference>
<evidence type="ECO:0000256" key="2">
    <source>
        <dbReference type="ARBA" id="ARBA00022679"/>
    </source>
</evidence>
<sequence>MEMDMEKWRHVFKLDPDKAIEDAALEAVCESGTDAIIVGGTTNITFDNTIDLLSRVRRYAVPCVLEISNVDAIVPGFDAYFIPLVLNAQNPDWIFNAHVKGLEEYGPFIKWDEVFVEGYVVGNGDSAVGRLTESRTPVSEEEIKAYARLADQMLKLPIFYIEYSGTYGDPKLVQAAGKVVHNSRIFYGGGIRNREQAVEIARWADTVVVGNVVYEELAQALATVDAVKSTKK</sequence>
<keyword evidence="1 10" id="KW-0444">Lipid biosynthesis</keyword>
<evidence type="ECO:0000256" key="9">
    <source>
        <dbReference type="ARBA" id="ARBA00066888"/>
    </source>
</evidence>
<comment type="similarity">
    <text evidence="10">Belongs to the GGGP/HepGP synthase family. Group I subfamily.</text>
</comment>
<name>A0A511V9N5_9BACL</name>
<dbReference type="Pfam" id="PF01884">
    <property type="entry name" value="PcrB"/>
    <property type="match status" value="1"/>
</dbReference>
<dbReference type="GO" id="GO:0000287">
    <property type="term" value="F:magnesium ion binding"/>
    <property type="evidence" value="ECO:0007669"/>
    <property type="project" value="UniProtKB-UniRule"/>
</dbReference>
<comment type="cofactor">
    <cofactor evidence="10">
        <name>Mg(2+)</name>
        <dbReference type="ChEBI" id="CHEBI:18420"/>
    </cofactor>
</comment>
<keyword evidence="2 10" id="KW-0808">Transferase</keyword>
<comment type="caution">
    <text evidence="11">The sequence shown here is derived from an EMBL/GenBank/DDBJ whole genome shotgun (WGS) entry which is preliminary data.</text>
</comment>
<dbReference type="UniPathway" id="UPA00940"/>
<comment type="function">
    <text evidence="10">Prenyltransferase that catalyzes in vivo the transfer of the heptaprenyl moiety of heptaprenyl pyrophosphate (HepPP; 35 carbon atoms) to the C3 hydroxyl of sn-glycerol-1-phosphate (G1P), producing heptaprenylglyceryl phosphate (HepGP). This reaction is an ether-bond-formation step in the biosynthesis of archaea-type G1P-based membrane lipids found in Bacillales.</text>
</comment>
<feature type="binding site" evidence="10">
    <location>
        <position position="41"/>
    </location>
    <ligand>
        <name>Mg(2+)</name>
        <dbReference type="ChEBI" id="CHEBI:18420"/>
    </ligand>
</feature>
<dbReference type="NCBIfam" id="TIGR01768">
    <property type="entry name" value="GGGP-family"/>
    <property type="match status" value="1"/>
</dbReference>
<dbReference type="CDD" id="cd02812">
    <property type="entry name" value="PcrB_like"/>
    <property type="match status" value="1"/>
</dbReference>
<feature type="binding site" evidence="10">
    <location>
        <begin position="210"/>
        <end position="211"/>
    </location>
    <ligand>
        <name>sn-glycerol 1-phosphate</name>
        <dbReference type="ChEBI" id="CHEBI:57685"/>
    </ligand>
</feature>
<evidence type="ECO:0000313" key="11">
    <source>
        <dbReference type="EMBL" id="GEN35627.1"/>
    </source>
</evidence>
<gene>
    <name evidence="10 11" type="primary">pcrB</name>
    <name evidence="11" type="ORF">ADA01nite_30870</name>
</gene>
<comment type="pathway">
    <text evidence="10">Membrane lipid metabolism; glycerophospholipid metabolism.</text>
</comment>
<dbReference type="NCBIfam" id="NF003199">
    <property type="entry name" value="PRK04169.1-3"/>
    <property type="match status" value="1"/>
</dbReference>
<dbReference type="HAMAP" id="MF_00112">
    <property type="entry name" value="GGGP_HepGP_synthase"/>
    <property type="match status" value="1"/>
</dbReference>
<dbReference type="FunFam" id="3.20.20.390:FF:000001">
    <property type="entry name" value="Heptaprenylglyceryl phosphate synthase"/>
    <property type="match status" value="1"/>
</dbReference>
<protein>
    <recommendedName>
        <fullName evidence="9 10">Heptaprenylglyceryl phosphate synthase</fullName>
        <shortName evidence="10">HepGP synthase</shortName>
        <ecNumber evidence="9 10">2.5.1.n9</ecNumber>
    </recommendedName>
    <alternativeName>
        <fullName evidence="10">Glycerol-1-phosphate heptaprenyltransferase</fullName>
    </alternativeName>
</protein>
<feature type="binding site" evidence="10">
    <location>
        <position position="190"/>
    </location>
    <ligand>
        <name>sn-glycerol 1-phosphate</name>
        <dbReference type="ChEBI" id="CHEBI:57685"/>
    </ligand>
</feature>
<keyword evidence="12" id="KW-1185">Reference proteome</keyword>
<keyword evidence="3 10" id="KW-0479">Metal-binding</keyword>
<feature type="binding site" evidence="10">
    <location>
        <position position="13"/>
    </location>
    <ligand>
        <name>sn-glycerol 1-phosphate</name>
        <dbReference type="ChEBI" id="CHEBI:57685"/>
    </ligand>
</feature>
<dbReference type="Proteomes" id="UP000321157">
    <property type="component" value="Unassembled WGS sequence"/>
</dbReference>
<dbReference type="AlphaFoldDB" id="A0A511V9N5"/>
<evidence type="ECO:0000313" key="12">
    <source>
        <dbReference type="Proteomes" id="UP000321157"/>
    </source>
</evidence>
<comment type="subunit">
    <text evidence="10">Homodimer.</text>
</comment>
<proteinExistence type="inferred from homology"/>
<evidence type="ECO:0000256" key="5">
    <source>
        <dbReference type="ARBA" id="ARBA00023098"/>
    </source>
</evidence>
<evidence type="ECO:0000256" key="8">
    <source>
        <dbReference type="ARBA" id="ARBA00048318"/>
    </source>
</evidence>
<comment type="catalytic activity">
    <reaction evidence="8 10">
        <text>sn-glycerol 1-phosphate + all-trans-heptaprenyl diphosphate = 3-heptaprenyl-sn-glycero-1-phosphate + diphosphate</text>
        <dbReference type="Rhea" id="RHEA:33495"/>
        <dbReference type="ChEBI" id="CHEBI:33019"/>
        <dbReference type="ChEBI" id="CHEBI:57685"/>
        <dbReference type="ChEBI" id="CHEBI:58206"/>
        <dbReference type="ChEBI" id="CHEBI:64781"/>
        <dbReference type="EC" id="2.5.1.n9"/>
    </reaction>
</comment>
<feature type="binding site" evidence="10">
    <location>
        <begin position="160"/>
        <end position="165"/>
    </location>
    <ligand>
        <name>sn-glycerol 1-phosphate</name>
        <dbReference type="ChEBI" id="CHEBI:57685"/>
    </ligand>
</feature>
<dbReference type="PANTHER" id="PTHR40029:SF2">
    <property type="entry name" value="HEPTAPRENYLGLYCERYL PHOSPHATE SYNTHASE"/>
    <property type="match status" value="1"/>
</dbReference>
<dbReference type="InterPro" id="IPR008205">
    <property type="entry name" value="GGGP_HepGP_synthase"/>
</dbReference>
<keyword evidence="6 10" id="KW-0594">Phospholipid biosynthesis</keyword>
<organism evidence="11 12">
    <name type="scientific">Aneurinibacillus danicus</name>
    <dbReference type="NCBI Taxonomy" id="267746"/>
    <lineage>
        <taxon>Bacteria</taxon>
        <taxon>Bacillati</taxon>
        <taxon>Bacillota</taxon>
        <taxon>Bacilli</taxon>
        <taxon>Bacillales</taxon>
        <taxon>Paenibacillaceae</taxon>
        <taxon>Aneurinibacillus group</taxon>
        <taxon>Aneurinibacillus</taxon>
    </lineage>
</organism>
<dbReference type="InterPro" id="IPR038597">
    <property type="entry name" value="GGGP/HepGP_synthase_sf"/>
</dbReference>
<reference evidence="11 12" key="1">
    <citation type="submission" date="2019-07" db="EMBL/GenBank/DDBJ databases">
        <title>Whole genome shotgun sequence of Aneurinibacillus danicus NBRC 102444.</title>
        <authorList>
            <person name="Hosoyama A."/>
            <person name="Uohara A."/>
            <person name="Ohji S."/>
            <person name="Ichikawa N."/>
        </authorList>
    </citation>
    <scope>NUCLEOTIDE SEQUENCE [LARGE SCALE GENOMIC DNA]</scope>
    <source>
        <strain evidence="11 12">NBRC 102444</strain>
    </source>
</reference>
<dbReference type="SUPFAM" id="SSF51395">
    <property type="entry name" value="FMN-linked oxidoreductases"/>
    <property type="match status" value="1"/>
</dbReference>
<evidence type="ECO:0000256" key="6">
    <source>
        <dbReference type="ARBA" id="ARBA00023209"/>
    </source>
</evidence>
<evidence type="ECO:0000256" key="4">
    <source>
        <dbReference type="ARBA" id="ARBA00022842"/>
    </source>
</evidence>
<evidence type="ECO:0000256" key="10">
    <source>
        <dbReference type="HAMAP-Rule" id="MF_00112"/>
    </source>
</evidence>
<dbReference type="GO" id="GO:0046474">
    <property type="term" value="P:glycerophospholipid biosynthetic process"/>
    <property type="evidence" value="ECO:0007669"/>
    <property type="project" value="UniProtKB-UniRule"/>
</dbReference>
<dbReference type="EC" id="2.5.1.n9" evidence="9 10"/>
<dbReference type="EMBL" id="BJXX01000143">
    <property type="protein sequence ID" value="GEN35627.1"/>
    <property type="molecule type" value="Genomic_DNA"/>
</dbReference>
<dbReference type="Gene3D" id="3.20.20.390">
    <property type="entry name" value="FMN-linked oxidoreductases"/>
    <property type="match status" value="1"/>
</dbReference>
<evidence type="ECO:0000256" key="7">
    <source>
        <dbReference type="ARBA" id="ARBA00023264"/>
    </source>
</evidence>
<keyword evidence="7 10" id="KW-1208">Phospholipid metabolism</keyword>
<evidence type="ECO:0000256" key="1">
    <source>
        <dbReference type="ARBA" id="ARBA00022516"/>
    </source>
</evidence>
<dbReference type="InterPro" id="IPR039074">
    <property type="entry name" value="GGGP/HepGP_synthase_I"/>
</dbReference>
<accession>A0A511V9N5</accession>
<dbReference type="NCBIfam" id="NF003197">
    <property type="entry name" value="PRK04169.1-1"/>
    <property type="match status" value="1"/>
</dbReference>
<feature type="binding site" evidence="10">
    <location>
        <position position="15"/>
    </location>
    <ligand>
        <name>Mg(2+)</name>
        <dbReference type="ChEBI" id="CHEBI:18420"/>
    </ligand>
</feature>
<comment type="caution">
    <text evidence="10">Lacks conserved residue(s) required for the propagation of feature annotation.</text>
</comment>
<evidence type="ECO:0000256" key="3">
    <source>
        <dbReference type="ARBA" id="ARBA00022723"/>
    </source>
</evidence>
<keyword evidence="4 10" id="KW-0460">Magnesium</keyword>
<dbReference type="GO" id="GO:0120536">
    <property type="term" value="F:heptaprenylglyceryl phosphate synthase activity"/>
    <property type="evidence" value="ECO:0007669"/>
    <property type="project" value="UniProtKB-ARBA"/>
</dbReference>
<keyword evidence="5 10" id="KW-0443">Lipid metabolism</keyword>